<name>A0A2P2N4G0_RHIMU</name>
<organism evidence="1">
    <name type="scientific">Rhizophora mucronata</name>
    <name type="common">Asiatic mangrove</name>
    <dbReference type="NCBI Taxonomy" id="61149"/>
    <lineage>
        <taxon>Eukaryota</taxon>
        <taxon>Viridiplantae</taxon>
        <taxon>Streptophyta</taxon>
        <taxon>Embryophyta</taxon>
        <taxon>Tracheophyta</taxon>
        <taxon>Spermatophyta</taxon>
        <taxon>Magnoliopsida</taxon>
        <taxon>eudicotyledons</taxon>
        <taxon>Gunneridae</taxon>
        <taxon>Pentapetalae</taxon>
        <taxon>rosids</taxon>
        <taxon>fabids</taxon>
        <taxon>Malpighiales</taxon>
        <taxon>Rhizophoraceae</taxon>
        <taxon>Rhizophora</taxon>
    </lineage>
</organism>
<evidence type="ECO:0000313" key="1">
    <source>
        <dbReference type="EMBL" id="MBX37349.1"/>
    </source>
</evidence>
<proteinExistence type="predicted"/>
<reference evidence="1" key="1">
    <citation type="submission" date="2018-02" db="EMBL/GenBank/DDBJ databases">
        <title>Rhizophora mucronata_Transcriptome.</title>
        <authorList>
            <person name="Meera S.P."/>
            <person name="Sreeshan A."/>
            <person name="Augustine A."/>
        </authorList>
    </citation>
    <scope>NUCLEOTIDE SEQUENCE</scope>
    <source>
        <tissue evidence="1">Leaf</tissue>
    </source>
</reference>
<accession>A0A2P2N4G0</accession>
<protein>
    <submittedName>
        <fullName evidence="1">Uncharacterized protein</fullName>
    </submittedName>
</protein>
<dbReference type="AlphaFoldDB" id="A0A2P2N4G0"/>
<dbReference type="EMBL" id="GGEC01056865">
    <property type="protein sequence ID" value="MBX37349.1"/>
    <property type="molecule type" value="Transcribed_RNA"/>
</dbReference>
<sequence length="84" mass="9870">MSICKVCLSIKIFWGHFALLPPFQSLNHMISCHLQARSFHKYSFLKGDSALISFVPISHYPWLLRQSHEEKHAHLDVLLWRNVL</sequence>